<gene>
    <name evidence="9" type="ORF">HY912_09540</name>
</gene>
<keyword evidence="4" id="KW-0249">Electron transport</keyword>
<evidence type="ECO:0000256" key="5">
    <source>
        <dbReference type="ARBA" id="ARBA00023004"/>
    </source>
</evidence>
<keyword evidence="5" id="KW-0408">Iron</keyword>
<protein>
    <submittedName>
        <fullName evidence="9">4Fe-4S binding protein</fullName>
    </submittedName>
</protein>
<feature type="transmembrane region" description="Helical" evidence="7">
    <location>
        <begin position="130"/>
        <end position="153"/>
    </location>
</feature>
<name>A0A9D6V0B8_9BACT</name>
<reference evidence="9" key="1">
    <citation type="submission" date="2020-07" db="EMBL/GenBank/DDBJ databases">
        <title>Huge and variable diversity of episymbiotic CPR bacteria and DPANN archaea in groundwater ecosystems.</title>
        <authorList>
            <person name="He C.Y."/>
            <person name="Keren R."/>
            <person name="Whittaker M."/>
            <person name="Farag I.F."/>
            <person name="Doudna J."/>
            <person name="Cate J.H.D."/>
            <person name="Banfield J.F."/>
        </authorList>
    </citation>
    <scope>NUCLEOTIDE SEQUENCE</scope>
    <source>
        <strain evidence="9">NC_groundwater_1664_Pr3_B-0.1um_52_9</strain>
    </source>
</reference>
<dbReference type="AlphaFoldDB" id="A0A9D6V0B8"/>
<evidence type="ECO:0000313" key="9">
    <source>
        <dbReference type="EMBL" id="MBI5249726.1"/>
    </source>
</evidence>
<dbReference type="GO" id="GO:0051539">
    <property type="term" value="F:4 iron, 4 sulfur cluster binding"/>
    <property type="evidence" value="ECO:0007669"/>
    <property type="project" value="UniProtKB-KW"/>
</dbReference>
<evidence type="ECO:0000256" key="4">
    <source>
        <dbReference type="ARBA" id="ARBA00022982"/>
    </source>
</evidence>
<proteinExistence type="predicted"/>
<keyword evidence="7" id="KW-1133">Transmembrane helix</keyword>
<keyword evidence="1" id="KW-0813">Transport</keyword>
<evidence type="ECO:0000256" key="1">
    <source>
        <dbReference type="ARBA" id="ARBA00022448"/>
    </source>
</evidence>
<keyword evidence="7" id="KW-0812">Transmembrane</keyword>
<evidence type="ECO:0000259" key="8">
    <source>
        <dbReference type="Pfam" id="PF12801"/>
    </source>
</evidence>
<sequence>MYAPYRRAVQFAALFLVFFIPVLNLFEIYSITGTFYAINIGSLGIADPVVILQALFASGRLTVPLLGAALFPVIFALLFGRVWCGWICPYHLMADGAAVLRRFLRARLFRSSFPEKLPVSGSFKANVVRFGFLMLGTVIAGAVSIPVLNYVHAPGIISTEGMIFVKERTVSPEVLFIVVVILLELTVLPRFWCRLFCPTGAFISLFRARFTLRIENSAKNPKAPCCTENHCSAACPMGLAPYREGNNLLCTNCTLCVDSCLSKRLRFGGFRLGA</sequence>
<feature type="transmembrane region" description="Helical" evidence="7">
    <location>
        <begin position="12"/>
        <end position="29"/>
    </location>
</feature>
<evidence type="ECO:0000256" key="2">
    <source>
        <dbReference type="ARBA" id="ARBA00022485"/>
    </source>
</evidence>
<keyword evidence="3" id="KW-0479">Metal-binding</keyword>
<dbReference type="Proteomes" id="UP000807825">
    <property type="component" value="Unassembled WGS sequence"/>
</dbReference>
<comment type="caution">
    <text evidence="9">The sequence shown here is derived from an EMBL/GenBank/DDBJ whole genome shotgun (WGS) entry which is preliminary data.</text>
</comment>
<dbReference type="SUPFAM" id="SSF54862">
    <property type="entry name" value="4Fe-4S ferredoxins"/>
    <property type="match status" value="1"/>
</dbReference>
<dbReference type="GO" id="GO:0046872">
    <property type="term" value="F:metal ion binding"/>
    <property type="evidence" value="ECO:0007669"/>
    <property type="project" value="UniProtKB-KW"/>
</dbReference>
<evidence type="ECO:0000256" key="7">
    <source>
        <dbReference type="SAM" id="Phobius"/>
    </source>
</evidence>
<dbReference type="EMBL" id="JACRDE010000259">
    <property type="protein sequence ID" value="MBI5249726.1"/>
    <property type="molecule type" value="Genomic_DNA"/>
</dbReference>
<keyword evidence="7" id="KW-0472">Membrane</keyword>
<evidence type="ECO:0000256" key="6">
    <source>
        <dbReference type="ARBA" id="ARBA00023014"/>
    </source>
</evidence>
<accession>A0A9D6V0B8</accession>
<organism evidence="9 10">
    <name type="scientific">Desulfomonile tiedjei</name>
    <dbReference type="NCBI Taxonomy" id="2358"/>
    <lineage>
        <taxon>Bacteria</taxon>
        <taxon>Pseudomonadati</taxon>
        <taxon>Thermodesulfobacteriota</taxon>
        <taxon>Desulfomonilia</taxon>
        <taxon>Desulfomonilales</taxon>
        <taxon>Desulfomonilaceae</taxon>
        <taxon>Desulfomonile</taxon>
    </lineage>
</organism>
<keyword evidence="6" id="KW-0411">Iron-sulfur</keyword>
<keyword evidence="2" id="KW-0004">4Fe-4S</keyword>
<dbReference type="InterPro" id="IPR051684">
    <property type="entry name" value="Electron_Trans/Redox"/>
</dbReference>
<dbReference type="InterPro" id="IPR017896">
    <property type="entry name" value="4Fe4S_Fe-S-bd"/>
</dbReference>
<dbReference type="PANTHER" id="PTHR30176">
    <property type="entry name" value="FERREDOXIN-TYPE PROTEIN NAPH"/>
    <property type="match status" value="1"/>
</dbReference>
<feature type="transmembrane region" description="Helical" evidence="7">
    <location>
        <begin position="63"/>
        <end position="83"/>
    </location>
</feature>
<dbReference type="GO" id="GO:0005886">
    <property type="term" value="C:plasma membrane"/>
    <property type="evidence" value="ECO:0007669"/>
    <property type="project" value="TreeGrafter"/>
</dbReference>
<evidence type="ECO:0000256" key="3">
    <source>
        <dbReference type="ARBA" id="ARBA00022723"/>
    </source>
</evidence>
<feature type="domain" description="4Fe-4S ferredoxin-type" evidence="8">
    <location>
        <begin position="65"/>
        <end position="104"/>
    </location>
</feature>
<feature type="transmembrane region" description="Helical" evidence="7">
    <location>
        <begin position="35"/>
        <end position="56"/>
    </location>
</feature>
<dbReference type="Pfam" id="PF12801">
    <property type="entry name" value="Fer4_5"/>
    <property type="match status" value="2"/>
</dbReference>
<feature type="transmembrane region" description="Helical" evidence="7">
    <location>
        <begin position="174"/>
        <end position="192"/>
    </location>
</feature>
<feature type="domain" description="4Fe-4S ferredoxin-type" evidence="8">
    <location>
        <begin position="172"/>
        <end position="207"/>
    </location>
</feature>
<evidence type="ECO:0000313" key="10">
    <source>
        <dbReference type="Proteomes" id="UP000807825"/>
    </source>
</evidence>
<dbReference type="PANTHER" id="PTHR30176:SF3">
    <property type="entry name" value="FERREDOXIN-TYPE PROTEIN NAPH"/>
    <property type="match status" value="1"/>
</dbReference>